<dbReference type="STRING" id="993073.AS029_11800"/>
<sequence length="142" mass="15601">MTQAVTKRRRALLVAASALYAWGVWWMTLRPSIYDADTASVLDAVVRALRSWPPTGWVTLDLVEFVANVALFVPLGMLVIAWRGRWWHGILIAVVVSTAIETIQLLFLPTRVADVRDLVANTTGATLGIALALRVRAFTAST</sequence>
<keyword evidence="1" id="KW-0812">Transmembrane</keyword>
<dbReference type="PANTHER" id="PTHR36834">
    <property type="entry name" value="MEMBRANE PROTEIN-RELATED"/>
    <property type="match status" value="1"/>
</dbReference>
<protein>
    <submittedName>
        <fullName evidence="3">VanZ like family protein</fullName>
    </submittedName>
</protein>
<reference evidence="3 4" key="1">
    <citation type="submission" date="2016-09" db="EMBL/GenBank/DDBJ databases">
        <authorList>
            <person name="Capua I."/>
            <person name="De Benedictis P."/>
            <person name="Joannis T."/>
            <person name="Lombin L.H."/>
            <person name="Cattoli G."/>
        </authorList>
    </citation>
    <scope>NUCLEOTIDE SEQUENCE [LARGE SCALE GENOMIC DNA]</scope>
    <source>
        <strain evidence="3 4">NIO-1002</strain>
    </source>
</reference>
<accession>A0A1G6N8P3</accession>
<dbReference type="AlphaFoldDB" id="A0A1G6N8P3"/>
<keyword evidence="1" id="KW-0472">Membrane</keyword>
<evidence type="ECO:0000259" key="2">
    <source>
        <dbReference type="Pfam" id="PF04892"/>
    </source>
</evidence>
<proteinExistence type="predicted"/>
<dbReference type="PANTHER" id="PTHR36834:SF1">
    <property type="entry name" value="INTEGRAL MEMBRANE PROTEIN"/>
    <property type="match status" value="1"/>
</dbReference>
<feature type="transmembrane region" description="Helical" evidence="1">
    <location>
        <begin position="62"/>
        <end position="82"/>
    </location>
</feature>
<dbReference type="InterPro" id="IPR053150">
    <property type="entry name" value="Teicoplanin_resist-assoc"/>
</dbReference>
<gene>
    <name evidence="3" type="ORF">SAMN05216418_2636</name>
</gene>
<evidence type="ECO:0000313" key="4">
    <source>
        <dbReference type="Proteomes" id="UP000183203"/>
    </source>
</evidence>
<dbReference type="Pfam" id="PF04892">
    <property type="entry name" value="VanZ"/>
    <property type="match status" value="1"/>
</dbReference>
<feature type="transmembrane region" description="Helical" evidence="1">
    <location>
        <begin position="12"/>
        <end position="29"/>
    </location>
</feature>
<feature type="domain" description="VanZ-like" evidence="2">
    <location>
        <begin position="19"/>
        <end position="133"/>
    </location>
</feature>
<name>A0A1G6N8P3_9MICO</name>
<feature type="transmembrane region" description="Helical" evidence="1">
    <location>
        <begin position="89"/>
        <end position="108"/>
    </location>
</feature>
<evidence type="ECO:0000313" key="3">
    <source>
        <dbReference type="EMBL" id="SDC63626.1"/>
    </source>
</evidence>
<keyword evidence="1" id="KW-1133">Transmembrane helix</keyword>
<organism evidence="3 4">
    <name type="scientific">Microbacterium enclense</name>
    <dbReference type="NCBI Taxonomy" id="993073"/>
    <lineage>
        <taxon>Bacteria</taxon>
        <taxon>Bacillati</taxon>
        <taxon>Actinomycetota</taxon>
        <taxon>Actinomycetes</taxon>
        <taxon>Micrococcales</taxon>
        <taxon>Microbacteriaceae</taxon>
        <taxon>Microbacterium</taxon>
    </lineage>
</organism>
<dbReference type="InterPro" id="IPR006976">
    <property type="entry name" value="VanZ-like"/>
</dbReference>
<dbReference type="Proteomes" id="UP000183203">
    <property type="component" value="Unassembled WGS sequence"/>
</dbReference>
<evidence type="ECO:0000256" key="1">
    <source>
        <dbReference type="SAM" id="Phobius"/>
    </source>
</evidence>
<dbReference type="EMBL" id="FMYG01000006">
    <property type="protein sequence ID" value="SDC63626.1"/>
    <property type="molecule type" value="Genomic_DNA"/>
</dbReference>